<dbReference type="Gene3D" id="2.40.70.10">
    <property type="entry name" value="Acid Proteases"/>
    <property type="match status" value="1"/>
</dbReference>
<keyword evidence="2" id="KW-0732">Signal</keyword>
<dbReference type="Proteomes" id="UP000823631">
    <property type="component" value="Unassembled WGS sequence"/>
</dbReference>
<gene>
    <name evidence="4" type="ORF">IAB19_03050</name>
</gene>
<dbReference type="SUPFAM" id="SSF50630">
    <property type="entry name" value="Acid proteases"/>
    <property type="match status" value="1"/>
</dbReference>
<sequence>MRKILAAAALCVVTAAAFAADDDAKTANRLIALDGTIQSINEELSSQRAQIGSLKADLKSISADDAAFRRSMLNELKALRRQNQSLVDALFTNQTDAKGGVSTVTPLRNYDMQTPDGKMFFGEAEYFYIKEANATIEARVDTGAAVSSISAEDITEFERSGRKWYRFHLRANDRDLELEAPFVRYSDIRQSSKETTSRRPVVSLNVKIGSYSTASEFTLTDRSSMQYALLIGRTLLQDIAVVDVSREHIQERADPDGLLILNRDSYNDLKKKGINPNAEFDERVKNSAGQIAYPSESYGANLGTNPNQALPQVVDKLKKEQENQENGR</sequence>
<reference evidence="4" key="2">
    <citation type="journal article" date="2021" name="PeerJ">
        <title>Extensive microbial diversity within the chicken gut microbiome revealed by metagenomics and culture.</title>
        <authorList>
            <person name="Gilroy R."/>
            <person name="Ravi A."/>
            <person name="Getino M."/>
            <person name="Pursley I."/>
            <person name="Horton D.L."/>
            <person name="Alikhan N.F."/>
            <person name="Baker D."/>
            <person name="Gharbi K."/>
            <person name="Hall N."/>
            <person name="Watson M."/>
            <person name="Adriaenssens E.M."/>
            <person name="Foster-Nyarko E."/>
            <person name="Jarju S."/>
            <person name="Secka A."/>
            <person name="Antonio M."/>
            <person name="Oren A."/>
            <person name="Chaudhuri R.R."/>
            <person name="La Ragione R."/>
            <person name="Hildebrand F."/>
            <person name="Pallen M.J."/>
        </authorList>
    </citation>
    <scope>NUCLEOTIDE SEQUENCE</scope>
    <source>
        <strain evidence="4">17213</strain>
    </source>
</reference>
<dbReference type="InterPro" id="IPR008503">
    <property type="entry name" value="Asp_endopeptidase"/>
</dbReference>
<dbReference type="EMBL" id="JADINH010000060">
    <property type="protein sequence ID" value="MBO8415342.1"/>
    <property type="molecule type" value="Genomic_DNA"/>
</dbReference>
<name>A0A9D9GNR2_9GAMM</name>
<organism evidence="4 5">
    <name type="scientific">Candidatus Avisuccinivibrio stercorigallinarum</name>
    <dbReference type="NCBI Taxonomy" id="2840704"/>
    <lineage>
        <taxon>Bacteria</taxon>
        <taxon>Pseudomonadati</taxon>
        <taxon>Pseudomonadota</taxon>
        <taxon>Gammaproteobacteria</taxon>
        <taxon>Aeromonadales</taxon>
        <taxon>Succinivibrionaceae</taxon>
        <taxon>Succinivibrionaceae incertae sedis</taxon>
        <taxon>Candidatus Avisuccinivibrio</taxon>
    </lineage>
</organism>
<dbReference type="GO" id="GO:0006508">
    <property type="term" value="P:proteolysis"/>
    <property type="evidence" value="ECO:0007669"/>
    <property type="project" value="UniProtKB-KW"/>
</dbReference>
<keyword evidence="4" id="KW-0645">Protease</keyword>
<proteinExistence type="predicted"/>
<keyword evidence="4" id="KW-0378">Hydrolase</keyword>
<feature type="signal peptide" evidence="2">
    <location>
        <begin position="1"/>
        <end position="19"/>
    </location>
</feature>
<feature type="coiled-coil region" evidence="1">
    <location>
        <begin position="37"/>
        <end position="89"/>
    </location>
</feature>
<evidence type="ECO:0000256" key="1">
    <source>
        <dbReference type="SAM" id="Coils"/>
    </source>
</evidence>
<evidence type="ECO:0000259" key="3">
    <source>
        <dbReference type="Pfam" id="PF05618"/>
    </source>
</evidence>
<reference evidence="4" key="1">
    <citation type="submission" date="2020-10" db="EMBL/GenBank/DDBJ databases">
        <authorList>
            <person name="Gilroy R."/>
        </authorList>
    </citation>
    <scope>NUCLEOTIDE SEQUENCE</scope>
    <source>
        <strain evidence="4">17213</strain>
    </source>
</reference>
<dbReference type="InterPro" id="IPR021109">
    <property type="entry name" value="Peptidase_aspartic_dom_sf"/>
</dbReference>
<keyword evidence="1" id="KW-0175">Coiled coil</keyword>
<protein>
    <submittedName>
        <fullName evidence="4">ATP-dependent zinc protease</fullName>
    </submittedName>
</protein>
<dbReference type="Pfam" id="PF05618">
    <property type="entry name" value="Zn_protease"/>
    <property type="match status" value="1"/>
</dbReference>
<dbReference type="PANTHER" id="PTHR38037:SF2">
    <property type="entry name" value="ATP-DEPENDENT ZINC PROTEASE DOMAIN-CONTAINING PROTEIN-RELATED"/>
    <property type="match status" value="1"/>
</dbReference>
<evidence type="ECO:0000313" key="4">
    <source>
        <dbReference type="EMBL" id="MBO8415342.1"/>
    </source>
</evidence>
<evidence type="ECO:0000256" key="2">
    <source>
        <dbReference type="SAM" id="SignalP"/>
    </source>
</evidence>
<feature type="chain" id="PRO_5039424692" evidence="2">
    <location>
        <begin position="20"/>
        <end position="328"/>
    </location>
</feature>
<dbReference type="GO" id="GO:0008233">
    <property type="term" value="F:peptidase activity"/>
    <property type="evidence" value="ECO:0007669"/>
    <property type="project" value="UniProtKB-KW"/>
</dbReference>
<feature type="domain" description="Retropepsin-like aspartic endopeptidase" evidence="3">
    <location>
        <begin position="121"/>
        <end position="252"/>
    </location>
</feature>
<evidence type="ECO:0000313" key="5">
    <source>
        <dbReference type="Proteomes" id="UP000823631"/>
    </source>
</evidence>
<dbReference type="AlphaFoldDB" id="A0A9D9GNR2"/>
<accession>A0A9D9GNR2</accession>
<comment type="caution">
    <text evidence="4">The sequence shown here is derived from an EMBL/GenBank/DDBJ whole genome shotgun (WGS) entry which is preliminary data.</text>
</comment>
<dbReference type="PANTHER" id="PTHR38037">
    <property type="entry name" value="ZN_PROTEASE DOMAIN-CONTAINING PROTEIN"/>
    <property type="match status" value="1"/>
</dbReference>